<protein>
    <submittedName>
        <fullName evidence="6">Putative effector of murein hydrolase</fullName>
    </submittedName>
</protein>
<dbReference type="STRING" id="658167.SAMN04488135_11323"/>
<dbReference type="InterPro" id="IPR007300">
    <property type="entry name" value="CidB/LrgB"/>
</dbReference>
<feature type="transmembrane region" description="Helical" evidence="5">
    <location>
        <begin position="158"/>
        <end position="179"/>
    </location>
</feature>
<dbReference type="AlphaFoldDB" id="A0A1M5Z8K1"/>
<evidence type="ECO:0000256" key="3">
    <source>
        <dbReference type="ARBA" id="ARBA00022989"/>
    </source>
</evidence>
<sequence>MMAALHALWTPLAVSPLLWLTLACFVFGRMAQRHCGGSPLVNPVLLAIIMMALLLEATDTSYASYFSGAQFINFLLGPATVALAVPLAMNIGHVRSGLREVGLALLAGSLTSTVSGALLVWMFGGARDVAMSMASKSATTPIAIAIAQEVGGVPALTAALAIAGGIVAASVGQTVLGWLRITDWRAHGFAAGVAGSGVAAAQVAPLNGLAAAFAAIGIGLNGLLTALIVPLLAGLWR</sequence>
<dbReference type="Proteomes" id="UP000184226">
    <property type="component" value="Unassembled WGS sequence"/>
</dbReference>
<evidence type="ECO:0000313" key="7">
    <source>
        <dbReference type="Proteomes" id="UP000184226"/>
    </source>
</evidence>
<dbReference type="RefSeq" id="WP_084136153.1">
    <property type="nucleotide sequence ID" value="NZ_FQXE01000013.1"/>
</dbReference>
<feature type="transmembrane region" description="Helical" evidence="5">
    <location>
        <begin position="70"/>
        <end position="89"/>
    </location>
</feature>
<keyword evidence="3 5" id="KW-1133">Transmembrane helix</keyword>
<keyword evidence="6" id="KW-0378">Hydrolase</keyword>
<keyword evidence="2 5" id="KW-0812">Transmembrane</keyword>
<feature type="transmembrane region" description="Helical" evidence="5">
    <location>
        <begin position="6"/>
        <end position="28"/>
    </location>
</feature>
<organism evidence="6 7">
    <name type="scientific">Pollutimonas bauzanensis</name>
    <dbReference type="NCBI Taxonomy" id="658167"/>
    <lineage>
        <taxon>Bacteria</taxon>
        <taxon>Pseudomonadati</taxon>
        <taxon>Pseudomonadota</taxon>
        <taxon>Betaproteobacteria</taxon>
        <taxon>Burkholderiales</taxon>
        <taxon>Alcaligenaceae</taxon>
        <taxon>Pollutimonas</taxon>
    </lineage>
</organism>
<gene>
    <name evidence="6" type="ORF">SAMN04488135_11323</name>
</gene>
<dbReference type="PANTHER" id="PTHR30249:SF0">
    <property type="entry name" value="PLASTIDAL GLYCOLATE_GLYCERATE TRANSLOCATOR 1, CHLOROPLASTIC"/>
    <property type="match status" value="1"/>
</dbReference>
<keyword evidence="7" id="KW-1185">Reference proteome</keyword>
<name>A0A1M5Z8K1_9BURK</name>
<dbReference type="PANTHER" id="PTHR30249">
    <property type="entry name" value="PUTATIVE SEROTONIN TRANSPORTER"/>
    <property type="match status" value="1"/>
</dbReference>
<dbReference type="OrthoDB" id="9811701at2"/>
<evidence type="ECO:0000256" key="4">
    <source>
        <dbReference type="ARBA" id="ARBA00023136"/>
    </source>
</evidence>
<comment type="subcellular location">
    <subcellularLocation>
        <location evidence="1">Membrane</location>
        <topology evidence="1">Multi-pass membrane protein</topology>
    </subcellularLocation>
</comment>
<evidence type="ECO:0000313" key="6">
    <source>
        <dbReference type="EMBL" id="SHI20546.1"/>
    </source>
</evidence>
<feature type="transmembrane region" description="Helical" evidence="5">
    <location>
        <begin position="40"/>
        <end position="58"/>
    </location>
</feature>
<feature type="transmembrane region" description="Helical" evidence="5">
    <location>
        <begin position="186"/>
        <end position="204"/>
    </location>
</feature>
<dbReference type="GO" id="GO:0016787">
    <property type="term" value="F:hydrolase activity"/>
    <property type="evidence" value="ECO:0007669"/>
    <property type="project" value="UniProtKB-KW"/>
</dbReference>
<feature type="transmembrane region" description="Helical" evidence="5">
    <location>
        <begin position="210"/>
        <end position="236"/>
    </location>
</feature>
<accession>A0A1M5Z8K1</accession>
<feature type="transmembrane region" description="Helical" evidence="5">
    <location>
        <begin position="101"/>
        <end position="123"/>
    </location>
</feature>
<dbReference type="EMBL" id="FQXE01000013">
    <property type="protein sequence ID" value="SHI20546.1"/>
    <property type="molecule type" value="Genomic_DNA"/>
</dbReference>
<evidence type="ECO:0000256" key="1">
    <source>
        <dbReference type="ARBA" id="ARBA00004141"/>
    </source>
</evidence>
<keyword evidence="4 5" id="KW-0472">Membrane</keyword>
<proteinExistence type="predicted"/>
<dbReference type="Pfam" id="PF04172">
    <property type="entry name" value="LrgB"/>
    <property type="match status" value="1"/>
</dbReference>
<evidence type="ECO:0000256" key="2">
    <source>
        <dbReference type="ARBA" id="ARBA00022692"/>
    </source>
</evidence>
<evidence type="ECO:0000256" key="5">
    <source>
        <dbReference type="SAM" id="Phobius"/>
    </source>
</evidence>
<reference evidence="6 7" key="1">
    <citation type="submission" date="2016-11" db="EMBL/GenBank/DDBJ databases">
        <authorList>
            <person name="Jaros S."/>
            <person name="Januszkiewicz K."/>
            <person name="Wedrychowicz H."/>
        </authorList>
    </citation>
    <scope>NUCLEOTIDE SEQUENCE [LARGE SCALE GENOMIC DNA]</scope>
    <source>
        <strain evidence="6 7">CGMCC 1.10190</strain>
    </source>
</reference>
<dbReference type="GO" id="GO:0016020">
    <property type="term" value="C:membrane"/>
    <property type="evidence" value="ECO:0007669"/>
    <property type="project" value="UniProtKB-SubCell"/>
</dbReference>